<feature type="compositionally biased region" description="Polar residues" evidence="3">
    <location>
        <begin position="63"/>
        <end position="74"/>
    </location>
</feature>
<dbReference type="SUPFAM" id="SSF50044">
    <property type="entry name" value="SH3-domain"/>
    <property type="match status" value="1"/>
</dbReference>
<feature type="region of interest" description="Disordered" evidence="3">
    <location>
        <begin position="384"/>
        <end position="403"/>
    </location>
</feature>
<dbReference type="AlphaFoldDB" id="A0A9P6ARX8"/>
<evidence type="ECO:0000259" key="4">
    <source>
        <dbReference type="PROSITE" id="PS50002"/>
    </source>
</evidence>
<gene>
    <name evidence="5" type="ORF">BS47DRAFT_1487312</name>
</gene>
<dbReference type="PROSITE" id="PS50002">
    <property type="entry name" value="SH3"/>
    <property type="match status" value="1"/>
</dbReference>
<accession>A0A9P6ARX8</accession>
<dbReference type="EMBL" id="MU129011">
    <property type="protein sequence ID" value="KAF9510761.1"/>
    <property type="molecule type" value="Genomic_DNA"/>
</dbReference>
<dbReference type="SMART" id="SM00326">
    <property type="entry name" value="SH3"/>
    <property type="match status" value="1"/>
</dbReference>
<feature type="compositionally biased region" description="Basic and acidic residues" evidence="3">
    <location>
        <begin position="266"/>
        <end position="276"/>
    </location>
</feature>
<dbReference type="InterPro" id="IPR036028">
    <property type="entry name" value="SH3-like_dom_sf"/>
</dbReference>
<feature type="region of interest" description="Disordered" evidence="3">
    <location>
        <begin position="266"/>
        <end position="300"/>
    </location>
</feature>
<name>A0A9P6ARX8_9AGAM</name>
<comment type="caution">
    <text evidence="5">The sequence shown here is derived from an EMBL/GenBank/DDBJ whole genome shotgun (WGS) entry which is preliminary data.</text>
</comment>
<dbReference type="Gene3D" id="2.30.30.40">
    <property type="entry name" value="SH3 Domains"/>
    <property type="match status" value="1"/>
</dbReference>
<feature type="compositionally biased region" description="Low complexity" evidence="3">
    <location>
        <begin position="177"/>
        <end position="190"/>
    </location>
</feature>
<keyword evidence="6" id="KW-1185">Reference proteome</keyword>
<feature type="region of interest" description="Disordered" evidence="3">
    <location>
        <begin position="22"/>
        <end position="209"/>
    </location>
</feature>
<sequence length="403" mass="42232">MFEAIVRTCSRLITWVQTRHHIQGLGGGSNGRKRPPSAANGTLKSSLGRMAPGDLSSTSSTSALNISTPASSSVFHLPHSEASPNTAAGGGTSRVSTNGSSQACPVINGEARRSTYLSNPPTSPSPSAASREDSIPPSNVGLSSHLSRSSASGILSTRPAPPSPTPSRRASSHIVSRSRPASSALSTTSSRSRKGGTADSTSSSRRVKSNRSLLATAIVKVRDFAFPASDERHLGTIVVQSSRNSTQSRTSRWSGFAARFGLFGSGDKHHSHDNSKRSSGPSSALADRGDNGDQGEEDNDEELGMDEVQFDEPADLDPDPFIPGIYRAMYAFMPEGPSEMALEEDQLVSALGRGGGSGWVVVAKDNYGGQALVPEGYLEFYSEFAGPDDSPSEHGARSDTPRA</sequence>
<protein>
    <recommendedName>
        <fullName evidence="4">SH3 domain-containing protein</fullName>
    </recommendedName>
</protein>
<organism evidence="5 6">
    <name type="scientific">Hydnum rufescens UP504</name>
    <dbReference type="NCBI Taxonomy" id="1448309"/>
    <lineage>
        <taxon>Eukaryota</taxon>
        <taxon>Fungi</taxon>
        <taxon>Dikarya</taxon>
        <taxon>Basidiomycota</taxon>
        <taxon>Agaricomycotina</taxon>
        <taxon>Agaricomycetes</taxon>
        <taxon>Cantharellales</taxon>
        <taxon>Hydnaceae</taxon>
        <taxon>Hydnum</taxon>
    </lineage>
</organism>
<evidence type="ECO:0000313" key="5">
    <source>
        <dbReference type="EMBL" id="KAF9510761.1"/>
    </source>
</evidence>
<proteinExistence type="predicted"/>
<reference evidence="5" key="1">
    <citation type="journal article" date="2020" name="Nat. Commun.">
        <title>Large-scale genome sequencing of mycorrhizal fungi provides insights into the early evolution of symbiotic traits.</title>
        <authorList>
            <person name="Miyauchi S."/>
            <person name="Kiss E."/>
            <person name="Kuo A."/>
            <person name="Drula E."/>
            <person name="Kohler A."/>
            <person name="Sanchez-Garcia M."/>
            <person name="Morin E."/>
            <person name="Andreopoulos B."/>
            <person name="Barry K.W."/>
            <person name="Bonito G."/>
            <person name="Buee M."/>
            <person name="Carver A."/>
            <person name="Chen C."/>
            <person name="Cichocki N."/>
            <person name="Clum A."/>
            <person name="Culley D."/>
            <person name="Crous P.W."/>
            <person name="Fauchery L."/>
            <person name="Girlanda M."/>
            <person name="Hayes R.D."/>
            <person name="Keri Z."/>
            <person name="LaButti K."/>
            <person name="Lipzen A."/>
            <person name="Lombard V."/>
            <person name="Magnuson J."/>
            <person name="Maillard F."/>
            <person name="Murat C."/>
            <person name="Nolan M."/>
            <person name="Ohm R.A."/>
            <person name="Pangilinan J."/>
            <person name="Pereira M.F."/>
            <person name="Perotto S."/>
            <person name="Peter M."/>
            <person name="Pfister S."/>
            <person name="Riley R."/>
            <person name="Sitrit Y."/>
            <person name="Stielow J.B."/>
            <person name="Szollosi G."/>
            <person name="Zifcakova L."/>
            <person name="Stursova M."/>
            <person name="Spatafora J.W."/>
            <person name="Tedersoo L."/>
            <person name="Vaario L.M."/>
            <person name="Yamada A."/>
            <person name="Yan M."/>
            <person name="Wang P."/>
            <person name="Xu J."/>
            <person name="Bruns T."/>
            <person name="Baldrian P."/>
            <person name="Vilgalys R."/>
            <person name="Dunand C."/>
            <person name="Henrissat B."/>
            <person name="Grigoriev I.V."/>
            <person name="Hibbett D."/>
            <person name="Nagy L.G."/>
            <person name="Martin F.M."/>
        </authorList>
    </citation>
    <scope>NUCLEOTIDE SEQUENCE</scope>
    <source>
        <strain evidence="5">UP504</strain>
    </source>
</reference>
<evidence type="ECO:0000256" key="2">
    <source>
        <dbReference type="PROSITE-ProRule" id="PRU00192"/>
    </source>
</evidence>
<dbReference type="OrthoDB" id="19092at2759"/>
<feature type="compositionally biased region" description="Basic and acidic residues" evidence="3">
    <location>
        <begin position="391"/>
        <end position="403"/>
    </location>
</feature>
<evidence type="ECO:0000256" key="3">
    <source>
        <dbReference type="SAM" id="MobiDB-lite"/>
    </source>
</evidence>
<feature type="compositionally biased region" description="Low complexity" evidence="3">
    <location>
        <begin position="138"/>
        <end position="158"/>
    </location>
</feature>
<feature type="domain" description="SH3" evidence="4">
    <location>
        <begin position="321"/>
        <end position="383"/>
    </location>
</feature>
<keyword evidence="1 2" id="KW-0728">SH3 domain</keyword>
<dbReference type="Proteomes" id="UP000886523">
    <property type="component" value="Unassembled WGS sequence"/>
</dbReference>
<feature type="compositionally biased region" description="Polar residues" evidence="3">
    <location>
        <begin position="93"/>
        <end position="103"/>
    </location>
</feature>
<evidence type="ECO:0000256" key="1">
    <source>
        <dbReference type="ARBA" id="ARBA00022443"/>
    </source>
</evidence>
<evidence type="ECO:0000313" key="6">
    <source>
        <dbReference type="Proteomes" id="UP000886523"/>
    </source>
</evidence>
<dbReference type="InterPro" id="IPR001452">
    <property type="entry name" value="SH3_domain"/>
</dbReference>